<keyword evidence="5 9" id="KW-0812">Transmembrane</keyword>
<feature type="transmembrane region" description="Helical" evidence="9">
    <location>
        <begin position="216"/>
        <end position="236"/>
    </location>
</feature>
<feature type="transmembrane region" description="Helical" evidence="9">
    <location>
        <begin position="94"/>
        <end position="118"/>
    </location>
</feature>
<feature type="transmembrane region" description="Helical" evidence="9">
    <location>
        <begin position="268"/>
        <end position="290"/>
    </location>
</feature>
<dbReference type="Pfam" id="PF02653">
    <property type="entry name" value="BPD_transp_2"/>
    <property type="match status" value="1"/>
</dbReference>
<evidence type="ECO:0000256" key="3">
    <source>
        <dbReference type="ARBA" id="ARBA00022475"/>
    </source>
</evidence>
<keyword evidence="2" id="KW-0813">Transport</keyword>
<dbReference type="GO" id="GO:0022857">
    <property type="term" value="F:transmembrane transporter activity"/>
    <property type="evidence" value="ECO:0007669"/>
    <property type="project" value="InterPro"/>
</dbReference>
<keyword evidence="3" id="KW-1003">Cell membrane</keyword>
<evidence type="ECO:0000256" key="8">
    <source>
        <dbReference type="ARBA" id="ARBA00039381"/>
    </source>
</evidence>
<comment type="subcellular location">
    <subcellularLocation>
        <location evidence="1">Cell membrane</location>
        <topology evidence="1">Multi-pass membrane protein</topology>
    </subcellularLocation>
</comment>
<evidence type="ECO:0000313" key="10">
    <source>
        <dbReference type="EMBL" id="GAK58163.1"/>
    </source>
</evidence>
<evidence type="ECO:0000256" key="6">
    <source>
        <dbReference type="ARBA" id="ARBA00022989"/>
    </source>
</evidence>
<evidence type="ECO:0000256" key="1">
    <source>
        <dbReference type="ARBA" id="ARBA00004651"/>
    </source>
</evidence>
<protein>
    <recommendedName>
        <fullName evidence="8">Autoinducer 2 import system permease protein LsrD</fullName>
    </recommendedName>
</protein>
<keyword evidence="4" id="KW-0997">Cell inner membrane</keyword>
<feature type="transmembrane region" description="Helical" evidence="9">
    <location>
        <begin position="70"/>
        <end position="87"/>
    </location>
</feature>
<feature type="transmembrane region" description="Helical" evidence="9">
    <location>
        <begin position="164"/>
        <end position="185"/>
    </location>
</feature>
<name>A0A081C0Q8_VECG1</name>
<feature type="transmembrane region" description="Helical" evidence="9">
    <location>
        <begin position="124"/>
        <end position="143"/>
    </location>
</feature>
<organism evidence="10">
    <name type="scientific">Vecturithrix granuli</name>
    <dbReference type="NCBI Taxonomy" id="1499967"/>
    <lineage>
        <taxon>Bacteria</taxon>
        <taxon>Candidatus Moduliflexota</taxon>
        <taxon>Candidatus Vecturitrichia</taxon>
        <taxon>Candidatus Vecturitrichales</taxon>
        <taxon>Candidatus Vecturitrichaceae</taxon>
        <taxon>Candidatus Vecturithrix</taxon>
    </lineage>
</organism>
<dbReference type="CDD" id="cd06579">
    <property type="entry name" value="TM_PBP1_transp_AraH_like"/>
    <property type="match status" value="1"/>
</dbReference>
<keyword evidence="7 9" id="KW-0472">Membrane</keyword>
<dbReference type="InterPro" id="IPR001851">
    <property type="entry name" value="ABC_transp_permease"/>
</dbReference>
<evidence type="ECO:0000256" key="9">
    <source>
        <dbReference type="SAM" id="Phobius"/>
    </source>
</evidence>
<dbReference type="EMBL" id="DF820467">
    <property type="protein sequence ID" value="GAK58163.1"/>
    <property type="molecule type" value="Genomic_DNA"/>
</dbReference>
<dbReference type="AlphaFoldDB" id="A0A081C0Q8"/>
<proteinExistence type="predicted"/>
<feature type="transmembrane region" description="Helical" evidence="9">
    <location>
        <begin position="44"/>
        <end position="64"/>
    </location>
</feature>
<dbReference type="PANTHER" id="PTHR32196">
    <property type="entry name" value="ABC TRANSPORTER PERMEASE PROTEIN YPHD-RELATED-RELATED"/>
    <property type="match status" value="1"/>
</dbReference>
<feature type="transmembrane region" description="Helical" evidence="9">
    <location>
        <begin position="242"/>
        <end position="261"/>
    </location>
</feature>
<dbReference type="STRING" id="1499967.U27_05136"/>
<feature type="transmembrane region" description="Helical" evidence="9">
    <location>
        <begin position="296"/>
        <end position="314"/>
    </location>
</feature>
<sequence>MKKSRTLQGIYQHPSFPSFMMLILLVIINALLQPNFFSYRSFKSNLLTFTPLVLISIAQAFVIISGAVDLSIGAAISLITVLMAAIMGDSAVSILLAIVCAFGLASLLGLFNGFFISYLGPPPLIMTFATSTIWFGIALYIMPTPGGYIPKIFYRSYKVDLFRILPVPVVVLGFAFLLCVLISKLRFYKHLYAVGGNAQAAYASGIHVLSVKIRAFLLSAVFVALSAICVVAQTATGDARSGLGYTLNSVAAAIIGGISFAGGKGSVVGAAMGGLILGLLINIIYFANITSFYQEFTKGIIIIISLAIGAIPRLKREMSQYY</sequence>
<dbReference type="HOGENOM" id="CLU_028880_3_2_0"/>
<evidence type="ECO:0000313" key="11">
    <source>
        <dbReference type="Proteomes" id="UP000030661"/>
    </source>
</evidence>
<evidence type="ECO:0000256" key="2">
    <source>
        <dbReference type="ARBA" id="ARBA00022448"/>
    </source>
</evidence>
<evidence type="ECO:0000256" key="5">
    <source>
        <dbReference type="ARBA" id="ARBA00022692"/>
    </source>
</evidence>
<accession>A0A081C0Q8</accession>
<dbReference type="Proteomes" id="UP000030661">
    <property type="component" value="Unassembled WGS sequence"/>
</dbReference>
<keyword evidence="11" id="KW-1185">Reference proteome</keyword>
<evidence type="ECO:0000256" key="4">
    <source>
        <dbReference type="ARBA" id="ARBA00022519"/>
    </source>
</evidence>
<feature type="transmembrane region" description="Helical" evidence="9">
    <location>
        <begin position="15"/>
        <end position="32"/>
    </location>
</feature>
<evidence type="ECO:0000256" key="7">
    <source>
        <dbReference type="ARBA" id="ARBA00023136"/>
    </source>
</evidence>
<dbReference type="PANTHER" id="PTHR32196:SF71">
    <property type="entry name" value="AUTOINDUCER 2 IMPORT SYSTEM PERMEASE PROTEIN LSRD"/>
    <property type="match status" value="1"/>
</dbReference>
<keyword evidence="6 9" id="KW-1133">Transmembrane helix</keyword>
<gene>
    <name evidence="10" type="ORF">U27_05136</name>
</gene>
<dbReference type="GO" id="GO:0005886">
    <property type="term" value="C:plasma membrane"/>
    <property type="evidence" value="ECO:0007669"/>
    <property type="project" value="UniProtKB-SubCell"/>
</dbReference>
<reference evidence="10" key="1">
    <citation type="journal article" date="2015" name="PeerJ">
        <title>First genomic representation of candidate bacterial phylum KSB3 points to enhanced environmental sensing as a trigger of wastewater bulking.</title>
        <authorList>
            <person name="Sekiguchi Y."/>
            <person name="Ohashi A."/>
            <person name="Parks D.H."/>
            <person name="Yamauchi T."/>
            <person name="Tyson G.W."/>
            <person name="Hugenholtz P."/>
        </authorList>
    </citation>
    <scope>NUCLEOTIDE SEQUENCE [LARGE SCALE GENOMIC DNA]</scope>
</reference>
<dbReference type="eggNOG" id="COG1172">
    <property type="taxonomic scope" value="Bacteria"/>
</dbReference>